<gene>
    <name evidence="3" type="ORF">E2C01_003798</name>
</gene>
<comment type="caution">
    <text evidence="3">The sequence shown here is derived from an EMBL/GenBank/DDBJ whole genome shotgun (WGS) entry which is preliminary data.</text>
</comment>
<name>A0A5B7CNM9_PORTR</name>
<protein>
    <submittedName>
        <fullName evidence="3">Uncharacterized protein</fullName>
    </submittedName>
</protein>
<organism evidence="3 4">
    <name type="scientific">Portunus trituberculatus</name>
    <name type="common">Swimming crab</name>
    <name type="synonym">Neptunus trituberculatus</name>
    <dbReference type="NCBI Taxonomy" id="210409"/>
    <lineage>
        <taxon>Eukaryota</taxon>
        <taxon>Metazoa</taxon>
        <taxon>Ecdysozoa</taxon>
        <taxon>Arthropoda</taxon>
        <taxon>Crustacea</taxon>
        <taxon>Multicrustacea</taxon>
        <taxon>Malacostraca</taxon>
        <taxon>Eumalacostraca</taxon>
        <taxon>Eucarida</taxon>
        <taxon>Decapoda</taxon>
        <taxon>Pleocyemata</taxon>
        <taxon>Brachyura</taxon>
        <taxon>Eubrachyura</taxon>
        <taxon>Portunoidea</taxon>
        <taxon>Portunidae</taxon>
        <taxon>Portuninae</taxon>
        <taxon>Portunus</taxon>
    </lineage>
</organism>
<feature type="signal peptide" evidence="2">
    <location>
        <begin position="1"/>
        <end position="18"/>
    </location>
</feature>
<keyword evidence="4" id="KW-1185">Reference proteome</keyword>
<dbReference type="EMBL" id="VSRR010000147">
    <property type="protein sequence ID" value="MPC11140.1"/>
    <property type="molecule type" value="Genomic_DNA"/>
</dbReference>
<dbReference type="AlphaFoldDB" id="A0A5B7CNM9"/>
<accession>A0A5B7CNM9</accession>
<feature type="compositionally biased region" description="Basic and acidic residues" evidence="1">
    <location>
        <begin position="168"/>
        <end position="179"/>
    </location>
</feature>
<evidence type="ECO:0000256" key="2">
    <source>
        <dbReference type="SAM" id="SignalP"/>
    </source>
</evidence>
<sequence>MVLWVGLVAPMLGGGAFGASQRDIGGSIVLGGGSLLHHLAKFPVGRTAILVGWPIGHHLSGVRLCPSCPSVVAVVVVTVVVVVAAQWSYGDAHVEFGEHLLSPENHISGGDVTLDSVSPLNSPSFTLNETVPDFNLDFNLDEALKFVGLNCSETGETVWKPSEPEPSSDNKESPDKEKEDSEDSLDTLNDTLDDMIQASQLHPQHPRSLQKHKLYDGVGYGVIELDRWSDMVSSFSLHSGPCGVM</sequence>
<keyword evidence="2" id="KW-0732">Signal</keyword>
<reference evidence="3 4" key="1">
    <citation type="submission" date="2019-05" db="EMBL/GenBank/DDBJ databases">
        <title>Another draft genome of Portunus trituberculatus and its Hox gene families provides insights of decapod evolution.</title>
        <authorList>
            <person name="Jeong J.-H."/>
            <person name="Song I."/>
            <person name="Kim S."/>
            <person name="Choi T."/>
            <person name="Kim D."/>
            <person name="Ryu S."/>
            <person name="Kim W."/>
        </authorList>
    </citation>
    <scope>NUCLEOTIDE SEQUENCE [LARGE SCALE GENOMIC DNA]</scope>
    <source>
        <tissue evidence="3">Muscle</tissue>
    </source>
</reference>
<evidence type="ECO:0000313" key="4">
    <source>
        <dbReference type="Proteomes" id="UP000324222"/>
    </source>
</evidence>
<evidence type="ECO:0000313" key="3">
    <source>
        <dbReference type="EMBL" id="MPC11140.1"/>
    </source>
</evidence>
<dbReference type="Proteomes" id="UP000324222">
    <property type="component" value="Unassembled WGS sequence"/>
</dbReference>
<proteinExistence type="predicted"/>
<feature type="region of interest" description="Disordered" evidence="1">
    <location>
        <begin position="156"/>
        <end position="187"/>
    </location>
</feature>
<dbReference type="OrthoDB" id="7458135at2759"/>
<feature type="chain" id="PRO_5022915191" evidence="2">
    <location>
        <begin position="19"/>
        <end position="245"/>
    </location>
</feature>
<evidence type="ECO:0000256" key="1">
    <source>
        <dbReference type="SAM" id="MobiDB-lite"/>
    </source>
</evidence>